<dbReference type="Pfam" id="PF00397">
    <property type="entry name" value="WW"/>
    <property type="match status" value="8"/>
</dbReference>
<feature type="domain" description="WW" evidence="2">
    <location>
        <begin position="496"/>
        <end position="529"/>
    </location>
</feature>
<sequence length="593" mass="66688">MLPYKRMLGLTTKVASIATMRHKVRMPVRVGDNETGGLIEAHRKALKPSSELSVEWHKFWWDATVKEVDPQASKVLVGFDAWDSRWDEWIPIDSNRLRERLTTDEAMHTSGTIESAPKKPSVIERRPIATVEKTEATVKVEESAGWEKLRADDGTPYYHNKATGHTQWEKPGGSGLSEGWQELKTDSGDSYYYNEATGVTQWERPGVVETPLPEGWEEFRTPEGTPYYHNEAKSETVWERPCGGVEAEELPVESGKPTTTEKDERGLPEGWQEFKADDGTPYYYNEATGVTQWRRPGDLAVRLPLGWEEFKADDGTPYYYNSTTGVTRWESPVEGESVTGDSSAQREESSEGVTREWQTFYADDGTPYYYNSTIGVTQWELPGNVEGGDTAMKTGVTAEALPVGWEEFRADDGTPYYYNSTTGVTQWELPQGSSQMGVTTPRSVEGREALPADWEEFNADDGTPYYYNSKTGVTQWEYPGSDSTHAEDFKVQVSSKDLPKGWEEHIAEDGTPYYHQLETGITQWEFPKAQSTETQGVKTDEEEVSTDAAEVAMAAIKGLPDGWDCVLTPEGRELFFREKGERGRTSTWSRPTA</sequence>
<name>C5KHW5_PERM5</name>
<dbReference type="SUPFAM" id="SSF54160">
    <property type="entry name" value="Chromo domain-like"/>
    <property type="match status" value="1"/>
</dbReference>
<feature type="domain" description="WW" evidence="2">
    <location>
        <begin position="174"/>
        <end position="207"/>
    </location>
</feature>
<dbReference type="AlphaFoldDB" id="C5KHW5"/>
<dbReference type="PANTHER" id="PTHR11864">
    <property type="entry name" value="PRE-MRNA-PROCESSING PROTEIN PRP40"/>
    <property type="match status" value="1"/>
</dbReference>
<evidence type="ECO:0000313" key="4">
    <source>
        <dbReference type="Proteomes" id="UP000007800"/>
    </source>
</evidence>
<organism evidence="4">
    <name type="scientific">Perkinsus marinus (strain ATCC 50983 / TXsc)</name>
    <dbReference type="NCBI Taxonomy" id="423536"/>
    <lineage>
        <taxon>Eukaryota</taxon>
        <taxon>Sar</taxon>
        <taxon>Alveolata</taxon>
        <taxon>Perkinsozoa</taxon>
        <taxon>Perkinsea</taxon>
        <taxon>Perkinsida</taxon>
        <taxon>Perkinsidae</taxon>
        <taxon>Perkinsus</taxon>
    </lineage>
</organism>
<reference evidence="3 4" key="1">
    <citation type="submission" date="2008-07" db="EMBL/GenBank/DDBJ databases">
        <authorList>
            <person name="El-Sayed N."/>
            <person name="Caler E."/>
            <person name="Inman J."/>
            <person name="Amedeo P."/>
            <person name="Hass B."/>
            <person name="Wortman J."/>
        </authorList>
    </citation>
    <scope>NUCLEOTIDE SEQUENCE [LARGE SCALE GENOMIC DNA]</scope>
    <source>
        <strain evidence="4">ATCC 50983 / TXsc</strain>
    </source>
</reference>
<feature type="domain" description="WW" evidence="2">
    <location>
        <begin position="399"/>
        <end position="432"/>
    </location>
</feature>
<dbReference type="GO" id="GO:0071004">
    <property type="term" value="C:U2-type prespliceosome"/>
    <property type="evidence" value="ECO:0007669"/>
    <property type="project" value="TreeGrafter"/>
</dbReference>
<dbReference type="Gene3D" id="2.30.30.140">
    <property type="match status" value="1"/>
</dbReference>
<feature type="domain" description="WW" evidence="2">
    <location>
        <begin position="210"/>
        <end position="243"/>
    </location>
</feature>
<feature type="domain" description="WW" evidence="2">
    <location>
        <begin position="448"/>
        <end position="481"/>
    </location>
</feature>
<dbReference type="EMBL" id="GG673069">
    <property type="protein sequence ID" value="EER16177.1"/>
    <property type="molecule type" value="Genomic_DNA"/>
</dbReference>
<evidence type="ECO:0000259" key="2">
    <source>
        <dbReference type="PROSITE" id="PS50020"/>
    </source>
</evidence>
<dbReference type="OMA" id="ESAGWEK"/>
<dbReference type="InterPro" id="IPR016197">
    <property type="entry name" value="Chromo-like_dom_sf"/>
</dbReference>
<gene>
    <name evidence="3" type="ORF">Pmar_PMAR003640</name>
</gene>
<feature type="domain" description="WW" evidence="2">
    <location>
        <begin position="557"/>
        <end position="593"/>
    </location>
</feature>
<accession>C5KHW5</accession>
<dbReference type="InterPro" id="IPR039726">
    <property type="entry name" value="Prp40-like"/>
</dbReference>
<protein>
    <recommendedName>
        <fullName evidence="2">WW domain-containing protein</fullName>
    </recommendedName>
</protein>
<dbReference type="OrthoDB" id="187617at2759"/>
<dbReference type="GO" id="GO:0003723">
    <property type="term" value="F:RNA binding"/>
    <property type="evidence" value="ECO:0007669"/>
    <property type="project" value="TreeGrafter"/>
</dbReference>
<dbReference type="InterPro" id="IPR036020">
    <property type="entry name" value="WW_dom_sf"/>
</dbReference>
<dbReference type="PROSITE" id="PS50020">
    <property type="entry name" value="WW_DOMAIN_2"/>
    <property type="match status" value="10"/>
</dbReference>
<dbReference type="GO" id="GO:0005685">
    <property type="term" value="C:U1 snRNP"/>
    <property type="evidence" value="ECO:0007669"/>
    <property type="project" value="TreeGrafter"/>
</dbReference>
<dbReference type="PANTHER" id="PTHR11864:SF0">
    <property type="entry name" value="PRP40 PRE-MRNA PROCESSING FACTOR 40 HOMOLOG A (YEAST)"/>
    <property type="match status" value="1"/>
</dbReference>
<feature type="domain" description="WW" evidence="2">
    <location>
        <begin position="140"/>
        <end position="173"/>
    </location>
</feature>
<dbReference type="CDD" id="cd20104">
    <property type="entry name" value="MBT_PHF20L1-like"/>
    <property type="match status" value="1"/>
</dbReference>
<keyword evidence="4" id="KW-1185">Reference proteome</keyword>
<dbReference type="SMART" id="SM00456">
    <property type="entry name" value="WW"/>
    <property type="match status" value="10"/>
</dbReference>
<dbReference type="Gene3D" id="2.20.70.10">
    <property type="match status" value="9"/>
</dbReference>
<feature type="domain" description="WW" evidence="2">
    <location>
        <begin position="301"/>
        <end position="334"/>
    </location>
</feature>
<feature type="domain" description="WW" evidence="2">
    <location>
        <begin position="351"/>
        <end position="384"/>
    </location>
</feature>
<proteinExistence type="predicted"/>
<dbReference type="CDD" id="cd00201">
    <property type="entry name" value="WW"/>
    <property type="match status" value="9"/>
</dbReference>
<dbReference type="PROSITE" id="PS01159">
    <property type="entry name" value="WW_DOMAIN_1"/>
    <property type="match status" value="6"/>
</dbReference>
<dbReference type="GeneID" id="9061315"/>
<feature type="region of interest" description="Disordered" evidence="1">
    <location>
        <begin position="331"/>
        <end position="355"/>
    </location>
</feature>
<dbReference type="SUPFAM" id="SSF51045">
    <property type="entry name" value="WW domain"/>
    <property type="match status" value="9"/>
</dbReference>
<dbReference type="InParanoid" id="C5KHW5"/>
<dbReference type="GO" id="GO:0045292">
    <property type="term" value="P:mRNA cis splicing, via spliceosome"/>
    <property type="evidence" value="ECO:0007669"/>
    <property type="project" value="InterPro"/>
</dbReference>
<evidence type="ECO:0000256" key="1">
    <source>
        <dbReference type="SAM" id="MobiDB-lite"/>
    </source>
</evidence>
<feature type="domain" description="WW" evidence="2">
    <location>
        <begin position="265"/>
        <end position="298"/>
    </location>
</feature>
<dbReference type="InterPro" id="IPR001202">
    <property type="entry name" value="WW_dom"/>
</dbReference>
<evidence type="ECO:0000313" key="3">
    <source>
        <dbReference type="EMBL" id="EER16177.1"/>
    </source>
</evidence>
<dbReference type="Proteomes" id="UP000007800">
    <property type="component" value="Unassembled WGS sequence"/>
</dbReference>
<dbReference type="RefSeq" id="XP_002784381.1">
    <property type="nucleotide sequence ID" value="XM_002784335.1"/>
</dbReference>